<evidence type="ECO:0000256" key="3">
    <source>
        <dbReference type="SAM" id="SignalP"/>
    </source>
</evidence>
<evidence type="ECO:0000256" key="1">
    <source>
        <dbReference type="SAM" id="MobiDB-lite"/>
    </source>
</evidence>
<evidence type="ECO:0000256" key="2">
    <source>
        <dbReference type="SAM" id="Phobius"/>
    </source>
</evidence>
<evidence type="ECO:0000313" key="7">
    <source>
        <dbReference type="EMBL" id="CEK79025.1"/>
    </source>
</evidence>
<feature type="signal peptide" evidence="3">
    <location>
        <begin position="1"/>
        <end position="28"/>
    </location>
</feature>
<dbReference type="EMBL" id="HACG01032157">
    <property type="protein sequence ID" value="CEK79022.1"/>
    <property type="molecule type" value="Transcribed_RNA"/>
</dbReference>
<organism evidence="5">
    <name type="scientific">Arion vulgaris</name>
    <dbReference type="NCBI Taxonomy" id="1028688"/>
    <lineage>
        <taxon>Eukaryota</taxon>
        <taxon>Metazoa</taxon>
        <taxon>Spiralia</taxon>
        <taxon>Lophotrochozoa</taxon>
        <taxon>Mollusca</taxon>
        <taxon>Gastropoda</taxon>
        <taxon>Heterobranchia</taxon>
        <taxon>Euthyneura</taxon>
        <taxon>Panpulmonata</taxon>
        <taxon>Eupulmonata</taxon>
        <taxon>Stylommatophora</taxon>
        <taxon>Helicina</taxon>
        <taxon>Arionoidea</taxon>
        <taxon>Arionidae</taxon>
        <taxon>Arion</taxon>
    </lineage>
</organism>
<feature type="region of interest" description="Disordered" evidence="1">
    <location>
        <begin position="232"/>
        <end position="255"/>
    </location>
</feature>
<evidence type="ECO:0000313" key="5">
    <source>
        <dbReference type="EMBL" id="CEK79022.1"/>
    </source>
</evidence>
<dbReference type="AlphaFoldDB" id="A0A0B7AEH8"/>
<protein>
    <submittedName>
        <fullName evidence="5">Uncharacterized protein</fullName>
    </submittedName>
</protein>
<keyword evidence="2" id="KW-0812">Transmembrane</keyword>
<dbReference type="EMBL" id="HACG01032160">
    <property type="protein sequence ID" value="CEK79025.1"/>
    <property type="molecule type" value="Transcribed_RNA"/>
</dbReference>
<reference evidence="5" key="1">
    <citation type="submission" date="2014-12" db="EMBL/GenBank/DDBJ databases">
        <title>Insight into the proteome of Arion vulgaris.</title>
        <authorList>
            <person name="Aradska J."/>
            <person name="Bulat T."/>
            <person name="Smidak R."/>
            <person name="Sarate P."/>
            <person name="Gangsoo J."/>
            <person name="Sialana F."/>
            <person name="Bilban M."/>
            <person name="Lubec G."/>
        </authorList>
    </citation>
    <scope>NUCLEOTIDE SEQUENCE</scope>
    <source>
        <tissue evidence="5">Skin</tissue>
    </source>
</reference>
<dbReference type="EMBL" id="HACG01032156">
    <property type="protein sequence ID" value="CEK79021.1"/>
    <property type="molecule type" value="Transcribed_RNA"/>
</dbReference>
<feature type="chain" id="PRO_5007391404" evidence="3">
    <location>
        <begin position="29"/>
        <end position="327"/>
    </location>
</feature>
<feature type="transmembrane region" description="Helical" evidence="2">
    <location>
        <begin position="262"/>
        <end position="283"/>
    </location>
</feature>
<feature type="compositionally biased region" description="Low complexity" evidence="1">
    <location>
        <begin position="232"/>
        <end position="242"/>
    </location>
</feature>
<keyword evidence="2" id="KW-1133">Transmembrane helix</keyword>
<proteinExistence type="predicted"/>
<accession>A0A0B7AEH8</accession>
<name>A0A0B7AEH8_9EUPU</name>
<keyword evidence="3" id="KW-0732">Signal</keyword>
<evidence type="ECO:0000313" key="6">
    <source>
        <dbReference type="EMBL" id="CEK79024.1"/>
    </source>
</evidence>
<dbReference type="EMBL" id="HACG01032159">
    <property type="protein sequence ID" value="CEK79024.1"/>
    <property type="molecule type" value="Transcribed_RNA"/>
</dbReference>
<sequence>MRMASSAVLRIVMVFALAMPLELHLASGQKTIVKTTVLSTRASTVPTPAATTVFNTSQTASTTSTLIETAMSTSAASYPITGTTITPYSTLSAQLSTSANYSTSSTSATQSTIFSPNQTVNTVESFQTSVTIQSSTTLVIIPSFYSTIVTDQQNNSETFLPSKSSETASENSTTFIVSQSEDFDNTFSSDVIDVLSTQEVQPTSVLTSYVSPTSSQSIISPTSTTVMTTTMTTTTQKSSPTVPNRDNGKGDSPGGLSDGAKVAIGIIVALCVLGLIIAGVVFYRRYNFTHRSLKSFLTSGVRYKTYNNATYKDDEVVGDVGIVNQLS</sequence>
<evidence type="ECO:0000313" key="4">
    <source>
        <dbReference type="EMBL" id="CEK79021.1"/>
    </source>
</evidence>
<gene>
    <name evidence="5" type="primary">ORF113183</name>
    <name evidence="4" type="synonym">ORF113178</name>
    <name evidence="6" type="synonym">ORF113187</name>
    <name evidence="7" type="synonym">ORF113191</name>
</gene>
<keyword evidence="2" id="KW-0472">Membrane</keyword>